<accession>A0ABQ3QKH7</accession>
<reference evidence="10" key="1">
    <citation type="submission" date="2024-05" db="EMBL/GenBank/DDBJ databases">
        <title>Whole genome shotgun sequence of Streptomyces violascens NBRC 12920.</title>
        <authorList>
            <person name="Komaki H."/>
            <person name="Tamura T."/>
        </authorList>
    </citation>
    <scope>NUCLEOTIDE SEQUENCE</scope>
    <source>
        <strain evidence="10">NBRC 12920</strain>
    </source>
</reference>
<dbReference type="PANTHER" id="PTHR24221:SF654">
    <property type="entry name" value="ATP-BINDING CASSETTE SUB-FAMILY B MEMBER 6"/>
    <property type="match status" value="1"/>
</dbReference>
<dbReference type="EMBL" id="BNDY01000002">
    <property type="protein sequence ID" value="GHI37773.1"/>
    <property type="molecule type" value="Genomic_DNA"/>
</dbReference>
<sequence length="586" mass="60844">MLIALLRRHKRVLLRLAGWSLLESAQTFLLGFALARALDDGFLAGRAATGLGWLAAAAVAVFAGAWGTRRVYGAVAAFVEPVRDELVRAVVTRGLREADDAALSRLTQQVELARDTLAGLVLVARTFVFTAAGALFGLFALAPVLLPVIGCPLLVGLALFAATLGPLARRQEDFLAADERLAAELGLLAGGLRDIEASGAHDRAAASAGERIDDEYRAARSLAYWGVARTFAVGIGGRLPLVLLLVTAPWLLRHGVTAGGLAGALAYLTQSLLPALQALVQGLGTSGARLTVVLRRLTAGEGEPPAGVRHESGAWPVRLRGLVFAYGPGAAPVVDRLDLTVPAGERLAVAGPSGIGKSTLLGLIAGVLRPDAGEVTTGCERVLVPQEAYVFTATLRENLGYFSPQLPCDEALSGSAEAVGAGPLLERLGGLDAVLDPAALSAAERQLVALARAHVAPAPLVLLDEATCHLDPAAEARAERAFAGRTLVVVAHRTGSARRADRVLLMDGARAELGTHEELLARSAFYRDLTGADPSHPPLPLGDPYRVDPVAGAGLASDGGHVVAHGAVGKMEPERDVGDRGSFRGE</sequence>
<dbReference type="Gene3D" id="1.20.1560.10">
    <property type="entry name" value="ABC transporter type 1, transmembrane domain"/>
    <property type="match status" value="1"/>
</dbReference>
<dbReference type="SMART" id="SM00382">
    <property type="entry name" value="AAA"/>
    <property type="match status" value="1"/>
</dbReference>
<evidence type="ECO:0000256" key="2">
    <source>
        <dbReference type="ARBA" id="ARBA00022692"/>
    </source>
</evidence>
<organism evidence="10 11">
    <name type="scientific">Streptomyces violascens</name>
    <dbReference type="NCBI Taxonomy" id="67381"/>
    <lineage>
        <taxon>Bacteria</taxon>
        <taxon>Bacillati</taxon>
        <taxon>Actinomycetota</taxon>
        <taxon>Actinomycetes</taxon>
        <taxon>Kitasatosporales</taxon>
        <taxon>Streptomycetaceae</taxon>
        <taxon>Streptomyces</taxon>
    </lineage>
</organism>
<evidence type="ECO:0000313" key="11">
    <source>
        <dbReference type="Proteomes" id="UP001050808"/>
    </source>
</evidence>
<comment type="caution">
    <text evidence="10">The sequence shown here is derived from an EMBL/GenBank/DDBJ whole genome shotgun (WGS) entry which is preliminary data.</text>
</comment>
<evidence type="ECO:0000256" key="4">
    <source>
        <dbReference type="ARBA" id="ARBA00022840"/>
    </source>
</evidence>
<dbReference type="InterPro" id="IPR039421">
    <property type="entry name" value="Type_1_exporter"/>
</dbReference>
<feature type="domain" description="ABC transmembrane type-1" evidence="9">
    <location>
        <begin position="16"/>
        <end position="278"/>
    </location>
</feature>
<feature type="transmembrane region" description="Helical" evidence="7">
    <location>
        <begin position="47"/>
        <end position="66"/>
    </location>
</feature>
<evidence type="ECO:0000313" key="10">
    <source>
        <dbReference type="EMBL" id="GHI37773.1"/>
    </source>
</evidence>
<dbReference type="InterPro" id="IPR027417">
    <property type="entry name" value="P-loop_NTPase"/>
</dbReference>
<dbReference type="InterPro" id="IPR003439">
    <property type="entry name" value="ABC_transporter-like_ATP-bd"/>
</dbReference>
<keyword evidence="3" id="KW-0547">Nucleotide-binding</keyword>
<keyword evidence="4 10" id="KW-0067">ATP-binding</keyword>
<comment type="subcellular location">
    <subcellularLocation>
        <location evidence="1">Cell membrane</location>
        <topology evidence="1">Multi-pass membrane protein</topology>
    </subcellularLocation>
</comment>
<dbReference type="Pfam" id="PF00005">
    <property type="entry name" value="ABC_tran"/>
    <property type="match status" value="1"/>
</dbReference>
<feature type="transmembrane region" description="Helical" evidence="7">
    <location>
        <begin position="117"/>
        <end position="138"/>
    </location>
</feature>
<evidence type="ECO:0000259" key="9">
    <source>
        <dbReference type="PROSITE" id="PS50929"/>
    </source>
</evidence>
<evidence type="ECO:0000256" key="3">
    <source>
        <dbReference type="ARBA" id="ARBA00022741"/>
    </source>
</evidence>
<feature type="transmembrane region" description="Helical" evidence="7">
    <location>
        <begin position="230"/>
        <end position="252"/>
    </location>
</feature>
<dbReference type="InterPro" id="IPR036640">
    <property type="entry name" value="ABC1_TM_sf"/>
</dbReference>
<keyword evidence="11" id="KW-1185">Reference proteome</keyword>
<feature type="transmembrane region" description="Helical" evidence="7">
    <location>
        <begin position="144"/>
        <end position="164"/>
    </location>
</feature>
<evidence type="ECO:0000256" key="5">
    <source>
        <dbReference type="ARBA" id="ARBA00022989"/>
    </source>
</evidence>
<dbReference type="InterPro" id="IPR003593">
    <property type="entry name" value="AAA+_ATPase"/>
</dbReference>
<evidence type="ECO:0000256" key="7">
    <source>
        <dbReference type="SAM" id="Phobius"/>
    </source>
</evidence>
<evidence type="ECO:0000256" key="1">
    <source>
        <dbReference type="ARBA" id="ARBA00004651"/>
    </source>
</evidence>
<dbReference type="Gene3D" id="3.40.50.300">
    <property type="entry name" value="P-loop containing nucleotide triphosphate hydrolases"/>
    <property type="match status" value="1"/>
</dbReference>
<keyword evidence="2 7" id="KW-0812">Transmembrane</keyword>
<dbReference type="PROSITE" id="PS50929">
    <property type="entry name" value="ABC_TM1F"/>
    <property type="match status" value="1"/>
</dbReference>
<dbReference type="PROSITE" id="PS50893">
    <property type="entry name" value="ABC_TRANSPORTER_2"/>
    <property type="match status" value="1"/>
</dbReference>
<dbReference type="Proteomes" id="UP001050808">
    <property type="component" value="Unassembled WGS sequence"/>
</dbReference>
<dbReference type="SUPFAM" id="SSF52540">
    <property type="entry name" value="P-loop containing nucleoside triphosphate hydrolases"/>
    <property type="match status" value="1"/>
</dbReference>
<evidence type="ECO:0000256" key="6">
    <source>
        <dbReference type="ARBA" id="ARBA00023136"/>
    </source>
</evidence>
<name>A0ABQ3QKH7_9ACTN</name>
<proteinExistence type="predicted"/>
<dbReference type="InterPro" id="IPR011527">
    <property type="entry name" value="ABC1_TM_dom"/>
</dbReference>
<dbReference type="SUPFAM" id="SSF90123">
    <property type="entry name" value="ABC transporter transmembrane region"/>
    <property type="match status" value="1"/>
</dbReference>
<keyword evidence="5 7" id="KW-1133">Transmembrane helix</keyword>
<keyword evidence="6 7" id="KW-0472">Membrane</keyword>
<feature type="transmembrane region" description="Helical" evidence="7">
    <location>
        <begin position="12"/>
        <end position="35"/>
    </location>
</feature>
<protein>
    <submittedName>
        <fullName evidence="10">ABC transporter ATP-binding protein</fullName>
    </submittedName>
</protein>
<gene>
    <name evidence="10" type="ORF">Sviol_21810</name>
</gene>
<feature type="domain" description="ABC transporter" evidence="8">
    <location>
        <begin position="317"/>
        <end position="532"/>
    </location>
</feature>
<dbReference type="PANTHER" id="PTHR24221">
    <property type="entry name" value="ATP-BINDING CASSETTE SUB-FAMILY B"/>
    <property type="match status" value="1"/>
</dbReference>
<evidence type="ECO:0000259" key="8">
    <source>
        <dbReference type="PROSITE" id="PS50893"/>
    </source>
</evidence>
<dbReference type="GO" id="GO:0005524">
    <property type="term" value="F:ATP binding"/>
    <property type="evidence" value="ECO:0007669"/>
    <property type="project" value="UniProtKB-KW"/>
</dbReference>